<dbReference type="Gene3D" id="1.10.357.140">
    <property type="entry name" value="UbiA prenyltransferase"/>
    <property type="match status" value="1"/>
</dbReference>
<evidence type="ECO:0000256" key="2">
    <source>
        <dbReference type="ARBA" id="ARBA00022692"/>
    </source>
</evidence>
<evidence type="ECO:0000256" key="4">
    <source>
        <dbReference type="ARBA" id="ARBA00023136"/>
    </source>
</evidence>
<keyword evidence="3 5" id="KW-1133">Transmembrane helix</keyword>
<accession>A0A6J7DS88</accession>
<gene>
    <name evidence="6" type="ORF">UFOPK3376_00860</name>
</gene>
<evidence type="ECO:0000313" key="6">
    <source>
        <dbReference type="EMBL" id="CAB4871534.1"/>
    </source>
</evidence>
<keyword evidence="2 5" id="KW-0812">Transmembrane</keyword>
<feature type="transmembrane region" description="Helical" evidence="5">
    <location>
        <begin position="76"/>
        <end position="96"/>
    </location>
</feature>
<dbReference type="CDD" id="cd13963">
    <property type="entry name" value="PT_UbiA_2"/>
    <property type="match status" value="1"/>
</dbReference>
<organism evidence="6">
    <name type="scientific">freshwater metagenome</name>
    <dbReference type="NCBI Taxonomy" id="449393"/>
    <lineage>
        <taxon>unclassified sequences</taxon>
        <taxon>metagenomes</taxon>
        <taxon>ecological metagenomes</taxon>
    </lineage>
</organism>
<dbReference type="Pfam" id="PF01040">
    <property type="entry name" value="UbiA"/>
    <property type="match status" value="1"/>
</dbReference>
<dbReference type="InterPro" id="IPR044878">
    <property type="entry name" value="UbiA_sf"/>
</dbReference>
<name>A0A6J7DS88_9ZZZZ</name>
<feature type="transmembrane region" description="Helical" evidence="5">
    <location>
        <begin position="130"/>
        <end position="150"/>
    </location>
</feature>
<proteinExistence type="predicted"/>
<protein>
    <submittedName>
        <fullName evidence="6">Unannotated protein</fullName>
    </submittedName>
</protein>
<dbReference type="EMBL" id="CAFBLP010000015">
    <property type="protein sequence ID" value="CAB4871534.1"/>
    <property type="molecule type" value="Genomic_DNA"/>
</dbReference>
<dbReference type="AlphaFoldDB" id="A0A6J7DS88"/>
<comment type="subcellular location">
    <subcellularLocation>
        <location evidence="1">Membrane</location>
        <topology evidence="1">Multi-pass membrane protein</topology>
    </subcellularLocation>
</comment>
<sequence>MIGALLKEARPKQWTKNVLVFAAPGAAGVLSHGDQLLRSLVTFAAFCLAASGTYYWNDILDVEADRAHVRKRNRPIASGAVPIGLARIIGTLLLLAGPALAFAVRWQAGAACVAYIVLTSTYSMLWKHIAVVDLAAVASGFVLRAVAGAAGTNVHMSTWFVLCTTFGSLFIVTGKRYAELRELGDNPTTARATLDYYSMDYLRTVLAISCGSALVSYCLWAFEAKEISGTRWPSYELSIVPMLIALLRYLLIIEQGHGAAPEEIFAADRTLQVLGVVWLVIFASGVYIT</sequence>
<reference evidence="6" key="1">
    <citation type="submission" date="2020-05" db="EMBL/GenBank/DDBJ databases">
        <authorList>
            <person name="Chiriac C."/>
            <person name="Salcher M."/>
            <person name="Ghai R."/>
            <person name="Kavagutti S V."/>
        </authorList>
    </citation>
    <scope>NUCLEOTIDE SEQUENCE</scope>
</reference>
<evidence type="ECO:0000256" key="1">
    <source>
        <dbReference type="ARBA" id="ARBA00004141"/>
    </source>
</evidence>
<feature type="transmembrane region" description="Helical" evidence="5">
    <location>
        <begin position="201"/>
        <end position="222"/>
    </location>
</feature>
<feature type="transmembrane region" description="Helical" evidence="5">
    <location>
        <begin position="271"/>
        <end position="288"/>
    </location>
</feature>
<evidence type="ECO:0000256" key="3">
    <source>
        <dbReference type="ARBA" id="ARBA00022989"/>
    </source>
</evidence>
<feature type="transmembrane region" description="Helical" evidence="5">
    <location>
        <begin position="156"/>
        <end position="173"/>
    </location>
</feature>
<feature type="transmembrane region" description="Helical" evidence="5">
    <location>
        <begin position="234"/>
        <end position="251"/>
    </location>
</feature>
<keyword evidence="4 5" id="KW-0472">Membrane</keyword>
<dbReference type="GO" id="GO:0016020">
    <property type="term" value="C:membrane"/>
    <property type="evidence" value="ECO:0007669"/>
    <property type="project" value="UniProtKB-SubCell"/>
</dbReference>
<evidence type="ECO:0000256" key="5">
    <source>
        <dbReference type="SAM" id="Phobius"/>
    </source>
</evidence>
<dbReference type="InterPro" id="IPR000537">
    <property type="entry name" value="UbiA_prenyltransferase"/>
</dbReference>
<dbReference type="NCBIfam" id="NF008978">
    <property type="entry name" value="PRK12324.1-4"/>
    <property type="match status" value="1"/>
</dbReference>
<dbReference type="GO" id="GO:0016765">
    <property type="term" value="F:transferase activity, transferring alkyl or aryl (other than methyl) groups"/>
    <property type="evidence" value="ECO:0007669"/>
    <property type="project" value="InterPro"/>
</dbReference>